<name>A0ABV6XBF0_9ACTN</name>
<protein>
    <submittedName>
        <fullName evidence="2">Phosphotransferase family protein</fullName>
    </submittedName>
</protein>
<gene>
    <name evidence="2" type="ORF">ACEZDB_33140</name>
</gene>
<organism evidence="2 3">
    <name type="scientific">Streptacidiphilus alkalitolerans</name>
    <dbReference type="NCBI Taxonomy" id="3342712"/>
    <lineage>
        <taxon>Bacteria</taxon>
        <taxon>Bacillati</taxon>
        <taxon>Actinomycetota</taxon>
        <taxon>Actinomycetes</taxon>
        <taxon>Kitasatosporales</taxon>
        <taxon>Streptomycetaceae</taxon>
        <taxon>Streptacidiphilus</taxon>
    </lineage>
</organism>
<dbReference type="SUPFAM" id="SSF56112">
    <property type="entry name" value="Protein kinase-like (PK-like)"/>
    <property type="match status" value="1"/>
</dbReference>
<dbReference type="PANTHER" id="PTHR21310">
    <property type="entry name" value="AMINOGLYCOSIDE PHOSPHOTRANSFERASE-RELATED-RELATED"/>
    <property type="match status" value="1"/>
</dbReference>
<accession>A0ABV6XBF0</accession>
<comment type="caution">
    <text evidence="2">The sequence shown here is derived from an EMBL/GenBank/DDBJ whole genome shotgun (WGS) entry which is preliminary data.</text>
</comment>
<dbReference type="Proteomes" id="UP001592530">
    <property type="component" value="Unassembled WGS sequence"/>
</dbReference>
<dbReference type="EMBL" id="JBHEZY010000019">
    <property type="protein sequence ID" value="MFC1435497.1"/>
    <property type="molecule type" value="Genomic_DNA"/>
</dbReference>
<dbReference type="RefSeq" id="WP_380558674.1">
    <property type="nucleotide sequence ID" value="NZ_JBHEZY010000019.1"/>
</dbReference>
<sequence>MSTDPEPPAEPAAEPAIRRVLEQALPTVRVLTLRHLAAGYSSKHWIADTDEGRLLVKVPQRDRDPAHLGRLMTNTRVAAEHGIPVVRYRCLVPHAPAVDGPVLIQEFEEGDTAADLWESLDEAQRLVLCEDLGSIVGQLHGITAPWFGEVAENATASSLRESLRESVEAEVDALLRQGHADLLGGSAAVRTATARALSQLDDSASLPVLTHGDLWLPNFLVRERRITCVLDFEHATYQDRFRDFGKLDEHIFDAFPAGRPAFLAAYAAVCPLPDDWEQRVDLAHMLHALTMHVYFLRWSPQWAPEYAQQVKTWIAEHS</sequence>
<feature type="domain" description="Aminoglycoside phosphotransferase" evidence="1">
    <location>
        <begin position="33"/>
        <end position="274"/>
    </location>
</feature>
<evidence type="ECO:0000313" key="3">
    <source>
        <dbReference type="Proteomes" id="UP001592530"/>
    </source>
</evidence>
<evidence type="ECO:0000259" key="1">
    <source>
        <dbReference type="Pfam" id="PF01636"/>
    </source>
</evidence>
<evidence type="ECO:0000313" key="2">
    <source>
        <dbReference type="EMBL" id="MFC1435497.1"/>
    </source>
</evidence>
<dbReference type="InterPro" id="IPR011009">
    <property type="entry name" value="Kinase-like_dom_sf"/>
</dbReference>
<proteinExistence type="predicted"/>
<dbReference type="InterPro" id="IPR051678">
    <property type="entry name" value="AGP_Transferase"/>
</dbReference>
<dbReference type="InterPro" id="IPR002575">
    <property type="entry name" value="Aminoglycoside_PTrfase"/>
</dbReference>
<dbReference type="Gene3D" id="3.90.1200.10">
    <property type="match status" value="1"/>
</dbReference>
<reference evidence="2 3" key="1">
    <citation type="submission" date="2024-09" db="EMBL/GenBank/DDBJ databases">
        <authorList>
            <person name="Lee S.D."/>
        </authorList>
    </citation>
    <scope>NUCLEOTIDE SEQUENCE [LARGE SCALE GENOMIC DNA]</scope>
    <source>
        <strain evidence="2 3">N1-3</strain>
    </source>
</reference>
<dbReference type="Pfam" id="PF01636">
    <property type="entry name" value="APH"/>
    <property type="match status" value="1"/>
</dbReference>